<keyword evidence="2" id="KW-0808">Transferase</keyword>
<proteinExistence type="inferred from homology"/>
<feature type="non-terminal residue" evidence="5">
    <location>
        <position position="1"/>
    </location>
</feature>
<name>A0A816JPR2_BRANA</name>
<dbReference type="GO" id="GO:0016020">
    <property type="term" value="C:membrane"/>
    <property type="evidence" value="ECO:0007669"/>
    <property type="project" value="InterPro"/>
</dbReference>
<evidence type="ECO:0000256" key="3">
    <source>
        <dbReference type="ARBA" id="ARBA00023157"/>
    </source>
</evidence>
<comment type="similarity">
    <text evidence="1">Belongs to the glycosyltransferase 64 family.</text>
</comment>
<feature type="domain" description="Glycosyl transferase 64" evidence="4">
    <location>
        <begin position="13"/>
        <end position="75"/>
    </location>
</feature>
<dbReference type="Gene3D" id="3.90.550.10">
    <property type="entry name" value="Spore Coat Polysaccharide Biosynthesis Protein SpsA, Chain A"/>
    <property type="match status" value="1"/>
</dbReference>
<organism evidence="5">
    <name type="scientific">Brassica napus</name>
    <name type="common">Rape</name>
    <dbReference type="NCBI Taxonomy" id="3708"/>
    <lineage>
        <taxon>Eukaryota</taxon>
        <taxon>Viridiplantae</taxon>
        <taxon>Streptophyta</taxon>
        <taxon>Embryophyta</taxon>
        <taxon>Tracheophyta</taxon>
        <taxon>Spermatophyta</taxon>
        <taxon>Magnoliopsida</taxon>
        <taxon>eudicotyledons</taxon>
        <taxon>Gunneridae</taxon>
        <taxon>Pentapetalae</taxon>
        <taxon>rosids</taxon>
        <taxon>malvids</taxon>
        <taxon>Brassicales</taxon>
        <taxon>Brassicaceae</taxon>
        <taxon>Brassiceae</taxon>
        <taxon>Brassica</taxon>
    </lineage>
</organism>
<dbReference type="PANTHER" id="PTHR48409">
    <property type="entry name" value="GLYCOSYLTRANSFERASE FAMILY PROTEIN 64 C3"/>
    <property type="match status" value="1"/>
</dbReference>
<evidence type="ECO:0000259" key="4">
    <source>
        <dbReference type="Pfam" id="PF09258"/>
    </source>
</evidence>
<sequence length="161" mass="17679">GRGFARSNSLRTASISLIQQSSSSLNAKSLPRPSVDIRAVLICDDDVEVDKKSLEFALSVWKSNPDRLIGAWRRENDTVIAIKNLSNAGFNNWDELILRSWILACVPTLSLAPVEADPEKDEVTSSSSDLSFLVVGFKLLTHPVYPVLLTYPELIDAAVIP</sequence>
<reference evidence="5" key="1">
    <citation type="submission" date="2021-01" db="EMBL/GenBank/DDBJ databases">
        <authorList>
            <consortium name="Genoscope - CEA"/>
            <person name="William W."/>
        </authorList>
    </citation>
    <scope>NUCLEOTIDE SEQUENCE</scope>
</reference>
<protein>
    <submittedName>
        <fullName evidence="5">(rape) hypothetical protein</fullName>
    </submittedName>
</protein>
<dbReference type="InterPro" id="IPR029044">
    <property type="entry name" value="Nucleotide-diphossugar_trans"/>
</dbReference>
<evidence type="ECO:0000313" key="5">
    <source>
        <dbReference type="EMBL" id="CAF1852426.1"/>
    </source>
</evidence>
<dbReference type="AlphaFoldDB" id="A0A816JPR2"/>
<dbReference type="SUPFAM" id="SSF53448">
    <property type="entry name" value="Nucleotide-diphospho-sugar transferases"/>
    <property type="match status" value="1"/>
</dbReference>
<accession>A0A816JPR2</accession>
<dbReference type="GO" id="GO:0016757">
    <property type="term" value="F:glycosyltransferase activity"/>
    <property type="evidence" value="ECO:0007669"/>
    <property type="project" value="InterPro"/>
</dbReference>
<dbReference type="Pfam" id="PF09258">
    <property type="entry name" value="Glyco_transf_64"/>
    <property type="match status" value="1"/>
</dbReference>
<keyword evidence="3" id="KW-1015">Disulfide bond</keyword>
<dbReference type="Proteomes" id="UP001295469">
    <property type="component" value="Chromosome C04"/>
</dbReference>
<dbReference type="EMBL" id="HG994368">
    <property type="protein sequence ID" value="CAF1852426.1"/>
    <property type="molecule type" value="Genomic_DNA"/>
</dbReference>
<dbReference type="InterPro" id="IPR015338">
    <property type="entry name" value="GT64_dom"/>
</dbReference>
<dbReference type="PANTHER" id="PTHR48409:SF1">
    <property type="entry name" value="GLYCOSYLTRANSFERASE FAMILY PROTEIN 64 C3"/>
    <property type="match status" value="1"/>
</dbReference>
<gene>
    <name evidence="5" type="ORF">DARMORV10_C04P37620.1</name>
</gene>
<evidence type="ECO:0000256" key="2">
    <source>
        <dbReference type="ARBA" id="ARBA00022679"/>
    </source>
</evidence>
<dbReference type="InterPro" id="IPR053318">
    <property type="entry name" value="GT64"/>
</dbReference>
<evidence type="ECO:0000256" key="1">
    <source>
        <dbReference type="ARBA" id="ARBA00008700"/>
    </source>
</evidence>